<proteinExistence type="predicted"/>
<organism evidence="3 4">
    <name type="scientific">Clytia hemisphaerica</name>
    <dbReference type="NCBI Taxonomy" id="252671"/>
    <lineage>
        <taxon>Eukaryota</taxon>
        <taxon>Metazoa</taxon>
        <taxon>Cnidaria</taxon>
        <taxon>Hydrozoa</taxon>
        <taxon>Hydroidolina</taxon>
        <taxon>Leptothecata</taxon>
        <taxon>Obeliida</taxon>
        <taxon>Clytiidae</taxon>
        <taxon>Clytia</taxon>
    </lineage>
</organism>
<sequence length="612" mass="71860">FTLHLKVYFLLTFPSIVIQLLIICLSICYRKEEREKEVVTNQQAIVLFMGETRTTLLAGKINIGREGESSCFDRMLCASILQRVDDQTDHNQRLSLSSTELMSLSEEISKLLQQKDENAQHEQLINDLENRVDLLNNKVNTSKERHQSELEYLNMALENRTDELQQVQEKHDEKEASLKQIKRQLQRQETEIDQKDTTIKHYEKEIVEFKEEVERLNRRLKTLKGEKEKHTKGIEIEEKQNRIVKFNDDVAVKVFEVEDHTEALQKDMSRLQKENEKLKRKLDELKWQMKAKDIMISNGEDTMQALENQAEEIEMLQDRVEELEEKLRLQSSGEQPIDNPEVDILKMKVREVEMKLKQRDETIRSMKENKKTEESAVFVEERIVEKVMASEPKMIIEERVVEKVVVKTELLAPQEPIVVVEPNPREEEYLKMLITLRDTFYSELQLKPQQHVQNGKGHFEVVFEDLQTVLGSIRQKVSKVLEESVVENNKEIQRVQSLKKQNTSLKEEIQTKTENYNNTVKSLEIKNEALSNSVSIQQQFNDELSEKCTVAEKERDDINDRMKELSLKMLVRDSEVDRLKNILDDLKKSKKLKKLMKKDKKKSNSLSNLLKA</sequence>
<evidence type="ECO:0000313" key="3">
    <source>
        <dbReference type="EnsemblMetazoa" id="CLYHEMP011702.1"/>
    </source>
</evidence>
<dbReference type="EnsemblMetazoa" id="CLYHEMT011702.1">
    <property type="protein sequence ID" value="CLYHEMP011702.1"/>
    <property type="gene ID" value="CLYHEMG011702"/>
</dbReference>
<keyword evidence="2" id="KW-0812">Transmembrane</keyword>
<reference evidence="3" key="1">
    <citation type="submission" date="2021-01" db="UniProtKB">
        <authorList>
            <consortium name="EnsemblMetazoa"/>
        </authorList>
    </citation>
    <scope>IDENTIFICATION</scope>
</reference>
<name>A0A7M5V5E3_9CNID</name>
<protein>
    <submittedName>
        <fullName evidence="3">Uncharacterized protein</fullName>
    </submittedName>
</protein>
<keyword evidence="2" id="KW-1133">Transmembrane helix</keyword>
<feature type="transmembrane region" description="Helical" evidence="2">
    <location>
        <begin position="6"/>
        <end position="29"/>
    </location>
</feature>
<dbReference type="AlphaFoldDB" id="A0A7M5V5E3"/>
<evidence type="ECO:0000256" key="2">
    <source>
        <dbReference type="SAM" id="Phobius"/>
    </source>
</evidence>
<keyword evidence="2" id="KW-0472">Membrane</keyword>
<evidence type="ECO:0000256" key="1">
    <source>
        <dbReference type="SAM" id="Coils"/>
    </source>
</evidence>
<dbReference type="Proteomes" id="UP000594262">
    <property type="component" value="Unplaced"/>
</dbReference>
<accession>A0A7M5V5E3</accession>
<keyword evidence="4" id="KW-1185">Reference proteome</keyword>
<keyword evidence="1" id="KW-0175">Coiled coil</keyword>
<evidence type="ECO:0000313" key="4">
    <source>
        <dbReference type="Proteomes" id="UP000594262"/>
    </source>
</evidence>
<feature type="coiled-coil region" evidence="1">
    <location>
        <begin position="111"/>
        <end position="369"/>
    </location>
</feature>
<feature type="coiled-coil region" evidence="1">
    <location>
        <begin position="488"/>
        <end position="568"/>
    </location>
</feature>